<keyword evidence="2" id="KW-0472">Membrane</keyword>
<organism evidence="3">
    <name type="scientific">Eutreptiella gymnastica</name>
    <dbReference type="NCBI Taxonomy" id="73025"/>
    <lineage>
        <taxon>Eukaryota</taxon>
        <taxon>Discoba</taxon>
        <taxon>Euglenozoa</taxon>
        <taxon>Euglenida</taxon>
        <taxon>Spirocuta</taxon>
        <taxon>Euglenophyceae</taxon>
        <taxon>Eutreptiales</taxon>
        <taxon>Eutreptiaceae</taxon>
        <taxon>Eutreptiella</taxon>
    </lineage>
</organism>
<feature type="region of interest" description="Disordered" evidence="1">
    <location>
        <begin position="185"/>
        <end position="207"/>
    </location>
</feature>
<evidence type="ECO:0000256" key="2">
    <source>
        <dbReference type="SAM" id="Phobius"/>
    </source>
</evidence>
<evidence type="ECO:0000256" key="1">
    <source>
        <dbReference type="SAM" id="MobiDB-lite"/>
    </source>
</evidence>
<gene>
    <name evidence="3" type="ORF">EGYM00392_LOCUS45242</name>
</gene>
<dbReference type="Gene3D" id="1.10.1200.210">
    <property type="entry name" value="Chaperonin-like RbcX"/>
    <property type="match status" value="1"/>
</dbReference>
<keyword evidence="2" id="KW-1133">Transmembrane helix</keyword>
<name>A0A7S1J6B6_9EUGL</name>
<protein>
    <submittedName>
        <fullName evidence="3">Uncharacterized protein</fullName>
    </submittedName>
</protein>
<dbReference type="SUPFAM" id="SSF158615">
    <property type="entry name" value="RbcX-like"/>
    <property type="match status" value="1"/>
</dbReference>
<feature type="region of interest" description="Disordered" evidence="1">
    <location>
        <begin position="73"/>
        <end position="110"/>
    </location>
</feature>
<sequence>MTPLTELPAHYYSVVHGSSASGAATDKFQCLVCAATGVALGLLPLGWVLYTNVATYGKATTYLTLPVGERSQPNTAHSWRGQGRPRVQRPHTLPHHTEQEGSLSHLGREGARSLPEAADVTLEHINRREAMDSFITDMSAFGATIAWPFIFLVVMFLGGPVVMLRRSIRGDKPRAQSDDWTVLALGSESENDTEDRGRSTPRISDGLTAEDKAAQALTRLFTFMSARIIMAEIEGYDVESCTHMHNPAWRGLHNALTERKMDETWVESLLSGGDPTMHLTAVRLLEVRKDYVENEFDWGKCRALTMQALEEQGSKSLKEYMERVGDVQVNDE</sequence>
<proteinExistence type="predicted"/>
<reference evidence="3" key="1">
    <citation type="submission" date="2021-01" db="EMBL/GenBank/DDBJ databases">
        <authorList>
            <person name="Corre E."/>
            <person name="Pelletier E."/>
            <person name="Niang G."/>
            <person name="Scheremetjew M."/>
            <person name="Finn R."/>
            <person name="Kale V."/>
            <person name="Holt S."/>
            <person name="Cochrane G."/>
            <person name="Meng A."/>
            <person name="Brown T."/>
            <person name="Cohen L."/>
        </authorList>
    </citation>
    <scope>NUCLEOTIDE SEQUENCE</scope>
    <source>
        <strain evidence="3">NIES-381</strain>
    </source>
</reference>
<feature type="transmembrane region" description="Helical" evidence="2">
    <location>
        <begin position="145"/>
        <end position="164"/>
    </location>
</feature>
<dbReference type="AlphaFoldDB" id="A0A7S1J6B6"/>
<accession>A0A7S1J6B6</accession>
<evidence type="ECO:0000313" key="3">
    <source>
        <dbReference type="EMBL" id="CAD9034092.1"/>
    </source>
</evidence>
<keyword evidence="2" id="KW-0812">Transmembrane</keyword>
<feature type="transmembrane region" description="Helical" evidence="2">
    <location>
        <begin position="28"/>
        <end position="50"/>
    </location>
</feature>
<dbReference type="InterPro" id="IPR038052">
    <property type="entry name" value="Chaperonin_RbcX_sf"/>
</dbReference>
<dbReference type="EMBL" id="HBGA01122743">
    <property type="protein sequence ID" value="CAD9034092.1"/>
    <property type="molecule type" value="Transcribed_RNA"/>
</dbReference>